<dbReference type="PANTHER" id="PTHR43283">
    <property type="entry name" value="BETA-LACTAMASE-RELATED"/>
    <property type="match status" value="1"/>
</dbReference>
<sequence length="419" mass="47267">MKKKVVSLFVASALLLSSALIASANAVEPENSALAAKPAQCNDPISDTYDVSKLVTILDEDKMPWNFVHMDQFLPHSIIQKGSKVHPFKRGKIVDLSTLTYKFKGETRKFTDLMKRSRTNGLLVIKDGKIVNEQYFNGNGACTRFTTNSIAKSYVSTLVGIAVDEGKIKSIDDIITDYVPELKGSGYEEATIRDVLQMSSGVDWDEDYSNQNSDIWRMFQDVVFNKMPFKDFIKDLQGGRPHTFNYKSVDAQVLTFLVENVNMKPLHEVLSEKLWKPLDMTSDAYLNQDLNNNDLGFSFINAPLRDLAKLGQLFLQDGKWRGKQIVSAKWVKEATTPVDADLQPNVAYPHFGYQYQWWVPEGATFGHEFSAMGFNGQYIYVDKDAKVVIAKVSADPEDSNDYEEITAFREIVKAVSKKQ</sequence>
<evidence type="ECO:0000256" key="1">
    <source>
        <dbReference type="SAM" id="SignalP"/>
    </source>
</evidence>
<dbReference type="SUPFAM" id="SSF56601">
    <property type="entry name" value="beta-lactamase/transpeptidase-like"/>
    <property type="match status" value="1"/>
</dbReference>
<dbReference type="EMBL" id="JALIRP010000001">
    <property type="protein sequence ID" value="MCJ8010805.1"/>
    <property type="molecule type" value="Genomic_DNA"/>
</dbReference>
<dbReference type="PANTHER" id="PTHR43283:SF14">
    <property type="entry name" value="BLL8153 PROTEIN"/>
    <property type="match status" value="1"/>
</dbReference>
<organism evidence="3 4">
    <name type="scientific">Paenibacillus mangrovi</name>
    <dbReference type="NCBI Taxonomy" id="2931978"/>
    <lineage>
        <taxon>Bacteria</taxon>
        <taxon>Bacillati</taxon>
        <taxon>Bacillota</taxon>
        <taxon>Bacilli</taxon>
        <taxon>Bacillales</taxon>
        <taxon>Paenibacillaceae</taxon>
        <taxon>Paenibacillus</taxon>
    </lineage>
</organism>
<dbReference type="InterPro" id="IPR001466">
    <property type="entry name" value="Beta-lactam-related"/>
</dbReference>
<dbReference type="Pfam" id="PF00144">
    <property type="entry name" value="Beta-lactamase"/>
    <property type="match status" value="1"/>
</dbReference>
<reference evidence="3" key="1">
    <citation type="submission" date="2022-04" db="EMBL/GenBank/DDBJ databases">
        <title>Paenibacillus mangrovi sp. nov., a novel endophytic bacterium isolated from bark of Kandelia candel.</title>
        <authorList>
            <person name="Tuo L."/>
        </authorList>
    </citation>
    <scope>NUCLEOTIDE SEQUENCE</scope>
    <source>
        <strain evidence="3">KQZ6P-2</strain>
    </source>
</reference>
<evidence type="ECO:0000313" key="4">
    <source>
        <dbReference type="Proteomes" id="UP001139347"/>
    </source>
</evidence>
<feature type="signal peptide" evidence="1">
    <location>
        <begin position="1"/>
        <end position="26"/>
    </location>
</feature>
<comment type="caution">
    <text evidence="3">The sequence shown here is derived from an EMBL/GenBank/DDBJ whole genome shotgun (WGS) entry which is preliminary data.</text>
</comment>
<protein>
    <submittedName>
        <fullName evidence="3">Beta-lactamase family protein</fullName>
    </submittedName>
</protein>
<keyword evidence="1" id="KW-0732">Signal</keyword>
<feature type="domain" description="Beta-lactamase-related" evidence="2">
    <location>
        <begin position="108"/>
        <end position="399"/>
    </location>
</feature>
<name>A0A9X1WPE3_9BACL</name>
<feature type="chain" id="PRO_5040830407" evidence="1">
    <location>
        <begin position="27"/>
        <end position="419"/>
    </location>
</feature>
<evidence type="ECO:0000259" key="2">
    <source>
        <dbReference type="Pfam" id="PF00144"/>
    </source>
</evidence>
<dbReference type="Proteomes" id="UP001139347">
    <property type="component" value="Unassembled WGS sequence"/>
</dbReference>
<accession>A0A9X1WPE3</accession>
<keyword evidence="4" id="KW-1185">Reference proteome</keyword>
<dbReference type="RefSeq" id="WP_244719982.1">
    <property type="nucleotide sequence ID" value="NZ_JALIRP010000001.1"/>
</dbReference>
<evidence type="ECO:0000313" key="3">
    <source>
        <dbReference type="EMBL" id="MCJ8010805.1"/>
    </source>
</evidence>
<dbReference type="AlphaFoldDB" id="A0A9X1WPE3"/>
<proteinExistence type="predicted"/>
<dbReference type="Gene3D" id="3.40.710.10">
    <property type="entry name" value="DD-peptidase/beta-lactamase superfamily"/>
    <property type="match status" value="1"/>
</dbReference>
<dbReference type="InterPro" id="IPR012338">
    <property type="entry name" value="Beta-lactam/transpept-like"/>
</dbReference>
<gene>
    <name evidence="3" type="ORF">MUG84_03480</name>
</gene>
<dbReference type="InterPro" id="IPR050789">
    <property type="entry name" value="Diverse_Enzym_Activities"/>
</dbReference>